<reference evidence="10 11" key="1">
    <citation type="journal article" date="2016" name="Nat. Commun.">
        <title>Thousands of microbial genomes shed light on interconnected biogeochemical processes in an aquifer system.</title>
        <authorList>
            <person name="Anantharaman K."/>
            <person name="Brown C.T."/>
            <person name="Hug L.A."/>
            <person name="Sharon I."/>
            <person name="Castelle C.J."/>
            <person name="Probst A.J."/>
            <person name="Thomas B.C."/>
            <person name="Singh A."/>
            <person name="Wilkins M.J."/>
            <person name="Karaoz U."/>
            <person name="Brodie E.L."/>
            <person name="Williams K.H."/>
            <person name="Hubbard S.S."/>
            <person name="Banfield J.F."/>
        </authorList>
    </citation>
    <scope>NUCLEOTIDE SEQUENCE [LARGE SCALE GENOMIC DNA]</scope>
</reference>
<evidence type="ECO:0000256" key="6">
    <source>
        <dbReference type="ARBA" id="ARBA00023136"/>
    </source>
</evidence>
<evidence type="ECO:0000256" key="5">
    <source>
        <dbReference type="ARBA" id="ARBA00022989"/>
    </source>
</evidence>
<dbReference type="InterPro" id="IPR050882">
    <property type="entry name" value="Prepilin_peptidase/N-MTase"/>
</dbReference>
<protein>
    <recommendedName>
        <fullName evidence="12">Prepilin peptidase</fullName>
    </recommendedName>
</protein>
<feature type="transmembrane region" description="Helical" evidence="7">
    <location>
        <begin position="6"/>
        <end position="24"/>
    </location>
</feature>
<evidence type="ECO:0000256" key="7">
    <source>
        <dbReference type="SAM" id="Phobius"/>
    </source>
</evidence>
<evidence type="ECO:0000256" key="3">
    <source>
        <dbReference type="ARBA" id="ARBA00022475"/>
    </source>
</evidence>
<feature type="domain" description="Prepilin peptidase A24 N-terminal" evidence="9">
    <location>
        <begin position="7"/>
        <end position="88"/>
    </location>
</feature>
<evidence type="ECO:0000259" key="8">
    <source>
        <dbReference type="Pfam" id="PF01478"/>
    </source>
</evidence>
<evidence type="ECO:0008006" key="12">
    <source>
        <dbReference type="Google" id="ProtNLM"/>
    </source>
</evidence>
<feature type="transmembrane region" description="Helical" evidence="7">
    <location>
        <begin position="104"/>
        <end position="126"/>
    </location>
</feature>
<feature type="transmembrane region" description="Helical" evidence="7">
    <location>
        <begin position="138"/>
        <end position="159"/>
    </location>
</feature>
<keyword evidence="5 7" id="KW-1133">Transmembrane helix</keyword>
<keyword evidence="3" id="KW-1003">Cell membrane</keyword>
<keyword evidence="6 7" id="KW-0472">Membrane</keyword>
<feature type="transmembrane region" description="Helical" evidence="7">
    <location>
        <begin position="171"/>
        <end position="191"/>
    </location>
</feature>
<evidence type="ECO:0000256" key="1">
    <source>
        <dbReference type="ARBA" id="ARBA00004651"/>
    </source>
</evidence>
<comment type="similarity">
    <text evidence="2">Belongs to the peptidase A24 family.</text>
</comment>
<comment type="caution">
    <text evidence="10">The sequence shown here is derived from an EMBL/GenBank/DDBJ whole genome shotgun (WGS) entry which is preliminary data.</text>
</comment>
<feature type="transmembrane region" description="Helical" evidence="7">
    <location>
        <begin position="248"/>
        <end position="271"/>
    </location>
</feature>
<dbReference type="Pfam" id="PF06750">
    <property type="entry name" value="A24_N_bact"/>
    <property type="match status" value="1"/>
</dbReference>
<dbReference type="GO" id="GO:0006465">
    <property type="term" value="P:signal peptide processing"/>
    <property type="evidence" value="ECO:0007669"/>
    <property type="project" value="TreeGrafter"/>
</dbReference>
<dbReference type="PANTHER" id="PTHR30487">
    <property type="entry name" value="TYPE 4 PREPILIN-LIKE PROTEINS LEADER PEPTIDE-PROCESSING ENZYME"/>
    <property type="match status" value="1"/>
</dbReference>
<gene>
    <name evidence="10" type="ORF">A2134_01400</name>
</gene>
<dbReference type="InterPro" id="IPR000045">
    <property type="entry name" value="Prepilin_IV_endopep_pep"/>
</dbReference>
<dbReference type="STRING" id="1802595.A2134_01400"/>
<feature type="domain" description="Prepilin type IV endopeptidase peptidase" evidence="8">
    <location>
        <begin position="115"/>
        <end position="231"/>
    </location>
</feature>
<organism evidence="10 11">
    <name type="scientific">Candidatus Woykebacteria bacterium RBG_16_39_9b</name>
    <dbReference type="NCBI Taxonomy" id="1802595"/>
    <lineage>
        <taxon>Bacteria</taxon>
        <taxon>Candidatus Woykeibacteriota</taxon>
    </lineage>
</organism>
<dbReference type="Pfam" id="PF01478">
    <property type="entry name" value="Peptidase_A24"/>
    <property type="match status" value="1"/>
</dbReference>
<evidence type="ECO:0000256" key="2">
    <source>
        <dbReference type="ARBA" id="ARBA00005801"/>
    </source>
</evidence>
<dbReference type="AlphaFoldDB" id="A0A1G1WCL7"/>
<feature type="non-terminal residue" evidence="10">
    <location>
        <position position="1"/>
    </location>
</feature>
<evidence type="ECO:0000313" key="11">
    <source>
        <dbReference type="Proteomes" id="UP000178162"/>
    </source>
</evidence>
<dbReference type="EMBL" id="MHCR01000015">
    <property type="protein sequence ID" value="OGY25435.1"/>
    <property type="molecule type" value="Genomic_DNA"/>
</dbReference>
<proteinExistence type="inferred from homology"/>
<dbReference type="PANTHER" id="PTHR30487:SF0">
    <property type="entry name" value="PREPILIN LEADER PEPTIDASE_N-METHYLTRANSFERASE-RELATED"/>
    <property type="match status" value="1"/>
</dbReference>
<sequence>FLFIIFIIGASVGSFLNLVAYRSIHGGKIITTRSACTSCKHTLSYSDLVPIFSFLLLKGKCRYCGKPISWQYPLVEAATGLTFIVSVLTMYGTSGSLLEPSIAVLPNIWGLFFTLFVASVFIVLFVTDLKDGLIPDRIIFLSIIAAFFYKLSLVAISLFQQNPVNTFYDFGASLLLAFLFAGFFYAAIWGTSGKAMGGGDVKYAFFIGLALGWPAAVVGFFLAFLTGAGAAVMLILTGYKRFGQTVPFGPFLSIGGLISLFWGQQLFNWYVGLF</sequence>
<evidence type="ECO:0000256" key="4">
    <source>
        <dbReference type="ARBA" id="ARBA00022692"/>
    </source>
</evidence>
<keyword evidence="4 7" id="KW-0812">Transmembrane</keyword>
<evidence type="ECO:0000259" key="9">
    <source>
        <dbReference type="Pfam" id="PF06750"/>
    </source>
</evidence>
<dbReference type="Gene3D" id="1.20.120.1220">
    <property type="match status" value="1"/>
</dbReference>
<feature type="transmembrane region" description="Helical" evidence="7">
    <location>
        <begin position="72"/>
        <end position="92"/>
    </location>
</feature>
<dbReference type="InterPro" id="IPR010627">
    <property type="entry name" value="Prepilin_pept_A24_N"/>
</dbReference>
<accession>A0A1G1WCL7</accession>
<dbReference type="GO" id="GO:0004190">
    <property type="term" value="F:aspartic-type endopeptidase activity"/>
    <property type="evidence" value="ECO:0007669"/>
    <property type="project" value="InterPro"/>
</dbReference>
<evidence type="ECO:0000313" key="10">
    <source>
        <dbReference type="EMBL" id="OGY25435.1"/>
    </source>
</evidence>
<dbReference type="Proteomes" id="UP000178162">
    <property type="component" value="Unassembled WGS sequence"/>
</dbReference>
<comment type="subcellular location">
    <subcellularLocation>
        <location evidence="1">Cell membrane</location>
        <topology evidence="1">Multi-pass membrane protein</topology>
    </subcellularLocation>
</comment>
<feature type="transmembrane region" description="Helical" evidence="7">
    <location>
        <begin position="203"/>
        <end position="236"/>
    </location>
</feature>
<name>A0A1G1WCL7_9BACT</name>
<dbReference type="GO" id="GO:0005886">
    <property type="term" value="C:plasma membrane"/>
    <property type="evidence" value="ECO:0007669"/>
    <property type="project" value="UniProtKB-SubCell"/>
</dbReference>